<sequence length="61" mass="6655">MNGHVDICWPCVNVQPKYTTTVIQTMTSAACWPSVRFGHCSHVHTSAIHMGGSITIKLRGS</sequence>
<reference evidence="1" key="1">
    <citation type="submission" date="2021-01" db="EMBL/GenBank/DDBJ databases">
        <title>Chromosome-level genome assembly of a human fungal pathogen reveals clustering of transcriptionally co-regulated genes.</title>
        <authorList>
            <person name="Voorhies M."/>
            <person name="Cohen S."/>
            <person name="Shea T.P."/>
            <person name="Petrus S."/>
            <person name="Munoz J.F."/>
            <person name="Poplawski S."/>
            <person name="Goldman W.E."/>
            <person name="Michael T."/>
            <person name="Cuomo C.A."/>
            <person name="Sil A."/>
            <person name="Beyhan S."/>
        </authorList>
    </citation>
    <scope>NUCLEOTIDE SEQUENCE</scope>
    <source>
        <strain evidence="1">H88</strain>
    </source>
</reference>
<accession>A0A8A1LW05</accession>
<protein>
    <submittedName>
        <fullName evidence="1">Uncharacterized protein</fullName>
    </submittedName>
</protein>
<dbReference type="AlphaFoldDB" id="A0A8A1LW05"/>
<evidence type="ECO:0000313" key="1">
    <source>
        <dbReference type="EMBL" id="QSS56723.1"/>
    </source>
</evidence>
<name>A0A8A1LW05_AJEC8</name>
<dbReference type="VEuPathDB" id="FungiDB:I7I53_05017"/>
<organism evidence="1 2">
    <name type="scientific">Ajellomyces capsulatus (strain H88)</name>
    <name type="common">Darling's disease fungus</name>
    <name type="synonym">Histoplasma capsulatum</name>
    <dbReference type="NCBI Taxonomy" id="544711"/>
    <lineage>
        <taxon>Eukaryota</taxon>
        <taxon>Fungi</taxon>
        <taxon>Dikarya</taxon>
        <taxon>Ascomycota</taxon>
        <taxon>Pezizomycotina</taxon>
        <taxon>Eurotiomycetes</taxon>
        <taxon>Eurotiomycetidae</taxon>
        <taxon>Onygenales</taxon>
        <taxon>Ajellomycetaceae</taxon>
        <taxon>Histoplasma</taxon>
    </lineage>
</organism>
<evidence type="ECO:0000313" key="2">
    <source>
        <dbReference type="Proteomes" id="UP000663419"/>
    </source>
</evidence>
<dbReference type="Proteomes" id="UP000663419">
    <property type="component" value="Chromosome 5"/>
</dbReference>
<dbReference type="EMBL" id="CP069106">
    <property type="protein sequence ID" value="QSS56723.1"/>
    <property type="molecule type" value="Genomic_DNA"/>
</dbReference>
<proteinExistence type="predicted"/>
<gene>
    <name evidence="1" type="ORF">I7I53_05017</name>
</gene>